<feature type="non-terminal residue" evidence="1">
    <location>
        <position position="1"/>
    </location>
</feature>
<dbReference type="InterPro" id="IPR016024">
    <property type="entry name" value="ARM-type_fold"/>
</dbReference>
<organism evidence="1 2">
    <name type="scientific">Pristionchus mayeri</name>
    <dbReference type="NCBI Taxonomy" id="1317129"/>
    <lineage>
        <taxon>Eukaryota</taxon>
        <taxon>Metazoa</taxon>
        <taxon>Ecdysozoa</taxon>
        <taxon>Nematoda</taxon>
        <taxon>Chromadorea</taxon>
        <taxon>Rhabditida</taxon>
        <taxon>Rhabditina</taxon>
        <taxon>Diplogasteromorpha</taxon>
        <taxon>Diplogasteroidea</taxon>
        <taxon>Neodiplogasteridae</taxon>
        <taxon>Pristionchus</taxon>
    </lineage>
</organism>
<accession>A0AAN5I894</accession>
<evidence type="ECO:0008006" key="3">
    <source>
        <dbReference type="Google" id="ProtNLM"/>
    </source>
</evidence>
<dbReference type="InterPro" id="IPR000225">
    <property type="entry name" value="Armadillo"/>
</dbReference>
<gene>
    <name evidence="1" type="ORF">PMAYCL1PPCAC_26443</name>
</gene>
<name>A0AAN5I894_9BILA</name>
<sequence>DMGTLQVLAGIMEKKAENSSIINSCCWLIKAFDPGTEDQKQAIINNGLLTKIVKIMQMGDSECQKQCSIALGNLITV</sequence>
<reference evidence="2" key="1">
    <citation type="submission" date="2022-10" db="EMBL/GenBank/DDBJ databases">
        <title>Genome assembly of Pristionchus species.</title>
        <authorList>
            <person name="Yoshida K."/>
            <person name="Sommer R.J."/>
        </authorList>
    </citation>
    <scope>NUCLEOTIDE SEQUENCE [LARGE SCALE GENOMIC DNA]</scope>
    <source>
        <strain evidence="2">RS5460</strain>
    </source>
</reference>
<dbReference type="EMBL" id="BTRK01000005">
    <property type="protein sequence ID" value="GMR56248.1"/>
    <property type="molecule type" value="Genomic_DNA"/>
</dbReference>
<dbReference type="Pfam" id="PF00514">
    <property type="entry name" value="Arm"/>
    <property type="match status" value="1"/>
</dbReference>
<keyword evidence="2" id="KW-1185">Reference proteome</keyword>
<protein>
    <recommendedName>
        <fullName evidence="3">Armadillo repeat containing protein</fullName>
    </recommendedName>
</protein>
<dbReference type="InterPro" id="IPR011989">
    <property type="entry name" value="ARM-like"/>
</dbReference>
<comment type="caution">
    <text evidence="1">The sequence shown here is derived from an EMBL/GenBank/DDBJ whole genome shotgun (WGS) entry which is preliminary data.</text>
</comment>
<dbReference type="Proteomes" id="UP001328107">
    <property type="component" value="Unassembled WGS sequence"/>
</dbReference>
<evidence type="ECO:0000313" key="1">
    <source>
        <dbReference type="EMBL" id="GMR56248.1"/>
    </source>
</evidence>
<dbReference type="Gene3D" id="1.25.10.10">
    <property type="entry name" value="Leucine-rich Repeat Variant"/>
    <property type="match status" value="1"/>
</dbReference>
<proteinExistence type="predicted"/>
<dbReference type="SUPFAM" id="SSF48371">
    <property type="entry name" value="ARM repeat"/>
    <property type="match status" value="1"/>
</dbReference>
<evidence type="ECO:0000313" key="2">
    <source>
        <dbReference type="Proteomes" id="UP001328107"/>
    </source>
</evidence>
<dbReference type="AlphaFoldDB" id="A0AAN5I894"/>
<feature type="non-terminal residue" evidence="1">
    <location>
        <position position="77"/>
    </location>
</feature>
<dbReference type="SMART" id="SM00185">
    <property type="entry name" value="ARM"/>
    <property type="match status" value="1"/>
</dbReference>